<evidence type="ECO:0000313" key="4">
    <source>
        <dbReference type="Proteomes" id="UP000293291"/>
    </source>
</evidence>
<dbReference type="InterPro" id="IPR036390">
    <property type="entry name" value="WH_DNA-bd_sf"/>
</dbReference>
<dbReference type="Gene3D" id="1.10.10.10">
    <property type="entry name" value="Winged helix-like DNA-binding domain superfamily/Winged helix DNA-binding domain"/>
    <property type="match status" value="1"/>
</dbReference>
<reference evidence="3 4" key="1">
    <citation type="submission" date="2019-01" db="EMBL/GenBank/DDBJ databases">
        <title>Novel species of Nocardioides.</title>
        <authorList>
            <person name="Liu Q."/>
            <person name="Xin Y.-H."/>
        </authorList>
    </citation>
    <scope>NUCLEOTIDE SEQUENCE [LARGE SCALE GENOMIC DNA]</scope>
    <source>
        <strain evidence="3 4">CGMCC 4.6875</strain>
    </source>
</reference>
<dbReference type="AlphaFoldDB" id="A0A4Q2SBE2"/>
<protein>
    <submittedName>
        <fullName evidence="3">Transcriptional regulator</fullName>
    </submittedName>
</protein>
<feature type="domain" description="HTH iclR-type" evidence="2">
    <location>
        <begin position="17"/>
        <end position="54"/>
    </location>
</feature>
<feature type="region of interest" description="Disordered" evidence="1">
    <location>
        <begin position="94"/>
        <end position="123"/>
    </location>
</feature>
<dbReference type="Pfam" id="PF09339">
    <property type="entry name" value="HTH_IclR"/>
    <property type="match status" value="1"/>
</dbReference>
<dbReference type="InterPro" id="IPR005471">
    <property type="entry name" value="Tscrpt_reg_IclR_N"/>
</dbReference>
<keyword evidence="4" id="KW-1185">Reference proteome</keyword>
<dbReference type="SUPFAM" id="SSF46785">
    <property type="entry name" value="Winged helix' DNA-binding domain"/>
    <property type="match status" value="2"/>
</dbReference>
<evidence type="ECO:0000256" key="1">
    <source>
        <dbReference type="SAM" id="MobiDB-lite"/>
    </source>
</evidence>
<comment type="caution">
    <text evidence="3">The sequence shown here is derived from an EMBL/GenBank/DDBJ whole genome shotgun (WGS) entry which is preliminary data.</text>
</comment>
<dbReference type="Proteomes" id="UP000293291">
    <property type="component" value="Unassembled WGS sequence"/>
</dbReference>
<dbReference type="InterPro" id="IPR036388">
    <property type="entry name" value="WH-like_DNA-bd_sf"/>
</dbReference>
<proteinExistence type="predicted"/>
<name>A0A4Q2SBE2_9ACTN</name>
<evidence type="ECO:0000259" key="2">
    <source>
        <dbReference type="Pfam" id="PF09339"/>
    </source>
</evidence>
<dbReference type="OrthoDB" id="3399802at2"/>
<feature type="compositionally biased region" description="Basic and acidic residues" evidence="1">
    <location>
        <begin position="108"/>
        <end position="121"/>
    </location>
</feature>
<dbReference type="RefSeq" id="WP_129455282.1">
    <property type="nucleotide sequence ID" value="NZ_JACXYX010000001.1"/>
</dbReference>
<gene>
    <name evidence="3" type="ORF">EUA07_11385</name>
</gene>
<dbReference type="GO" id="GO:0006355">
    <property type="term" value="P:regulation of DNA-templated transcription"/>
    <property type="evidence" value="ECO:0007669"/>
    <property type="project" value="InterPro"/>
</dbReference>
<dbReference type="GO" id="GO:0003677">
    <property type="term" value="F:DNA binding"/>
    <property type="evidence" value="ECO:0007669"/>
    <property type="project" value="InterPro"/>
</dbReference>
<evidence type="ECO:0000313" key="3">
    <source>
        <dbReference type="EMBL" id="RYC01516.1"/>
    </source>
</evidence>
<organism evidence="3 4">
    <name type="scientific">Nocardioides ganghwensis</name>
    <dbReference type="NCBI Taxonomy" id="252230"/>
    <lineage>
        <taxon>Bacteria</taxon>
        <taxon>Bacillati</taxon>
        <taxon>Actinomycetota</taxon>
        <taxon>Actinomycetes</taxon>
        <taxon>Propionibacteriales</taxon>
        <taxon>Nocardioidaceae</taxon>
        <taxon>Nocardioides</taxon>
    </lineage>
</organism>
<accession>A0A4Q2SBE2</accession>
<dbReference type="EMBL" id="SDWU01000011">
    <property type="protein sequence ID" value="RYC01516.1"/>
    <property type="molecule type" value="Genomic_DNA"/>
</dbReference>
<sequence length="211" mass="21861">MNPVEINEQGVTAAQARVLATLREAGRPLTLGELQDRTGLHPNTLRGHLDAIVAGGNASRIASRSGGRGRPAWSYLAREPEYAALAMALASGLDRGPATGSSPDPAEDPARTLDPAAERGGRAWGEQLRSQLGAVEDGRERVLLALAHTGFAPEASGDRVTLNACPILAAARSHPGVVCAVHLGLVKGVLGADGVRLRPRPDTLGCEVSLP</sequence>